<dbReference type="GO" id="GO:0003723">
    <property type="term" value="F:RNA binding"/>
    <property type="evidence" value="ECO:0007669"/>
    <property type="project" value="UniProtKB-KW"/>
</dbReference>
<accession>A0A286U6C1</accession>
<feature type="domain" description="Chromo" evidence="16">
    <location>
        <begin position="658"/>
        <end position="717"/>
    </location>
</feature>
<keyword evidence="15" id="KW-0233">DNA recombination</keyword>
<dbReference type="CDD" id="cd00024">
    <property type="entry name" value="CD_CSD"/>
    <property type="match status" value="1"/>
</dbReference>
<dbReference type="GO" id="GO:0006338">
    <property type="term" value="P:chromatin remodeling"/>
    <property type="evidence" value="ECO:0007669"/>
    <property type="project" value="UniProtKB-ARBA"/>
</dbReference>
<dbReference type="InterPro" id="IPR016197">
    <property type="entry name" value="Chromo-like_dom_sf"/>
</dbReference>
<dbReference type="OrthoDB" id="3341476at2759"/>
<evidence type="ECO:0000313" key="18">
    <source>
        <dbReference type="EMBL" id="PAV15110.1"/>
    </source>
</evidence>
<sequence>METQKIKAIQEWPEPKNIKQLESFLGFCGFYRRFVKGYSHITTPLNRLKGKSGWKWGKEEAEAVIQLKQAITSAPVLAVPTDNDPFRIETDASNFAIGAVLSQKQDNKWHPIAFMSESMTSEERNYPIYDKEMLAIIKALKEWRPYLYEAKHTVEVWTDHANIQYFREPQDLNRRQARWMLLLWKYDLTIIHKPGKEMKKANLLSRRVDHDRGENDNKRVTMLKSEWFRATSIESLDTELIKNIKESTYAIDQSVKRALDNKEKDWAENDHLITWQNKIYVPKDKTLRAKIIKVHHDETVAGHPGRNKTQELITRNFWWPRMTNDIRLYVSGCDTCQRTKAHRNKKHAPLNPNEIPTRPWEIISIDLIGELPESKGFNAICVIVDRFSKQIHALPTNMELTSEGLARIYRDQVFRLHGIPRKIISDRGPQFESNFMYDLYRLLGITGNPSTAYHPQTDGQTERINQEIEQYLRAYINHRQSDWAEWLAIAEFSYNDKVQSSTGYSPFFVNYGLHPYKGSNPRKEPVNESAGQFAKTMQKVREEVEASLKKAAEVMKHFYDRNKGESIEYKKGDLVMLEATNLPSMRPMKKLDCKRYGPFEIIEKVNKGAYKLKLPNTWRRIHPVFNEVLLSPYTTPVFENQQQAPPPPPVLIGKEQEYEVESIIDSKFVRNKLKFLVHWKGYGVESRTWEPEEHLENSKELIEEFYKENPRAPRRLRVIDVKYIPSFKSQNHD</sequence>
<dbReference type="GO" id="GO:0006310">
    <property type="term" value="P:DNA recombination"/>
    <property type="evidence" value="ECO:0007669"/>
    <property type="project" value="UniProtKB-KW"/>
</dbReference>
<dbReference type="GO" id="GO:0003887">
    <property type="term" value="F:DNA-directed DNA polymerase activity"/>
    <property type="evidence" value="ECO:0007669"/>
    <property type="project" value="UniProtKB-KW"/>
</dbReference>
<keyword evidence="11" id="KW-0229">DNA integration</keyword>
<keyword evidence="10" id="KW-0694">RNA-binding</keyword>
<dbReference type="FunFam" id="3.30.70.270:FF:000020">
    <property type="entry name" value="Transposon Tf2-6 polyprotein-like Protein"/>
    <property type="match status" value="1"/>
</dbReference>
<evidence type="ECO:0008006" key="20">
    <source>
        <dbReference type="Google" id="ProtNLM"/>
    </source>
</evidence>
<dbReference type="PANTHER" id="PTHR37984:SF5">
    <property type="entry name" value="PROTEIN NYNRIN-LIKE"/>
    <property type="match status" value="1"/>
</dbReference>
<dbReference type="InterPro" id="IPR043128">
    <property type="entry name" value="Rev_trsase/Diguanyl_cyclase"/>
</dbReference>
<evidence type="ECO:0000256" key="12">
    <source>
        <dbReference type="ARBA" id="ARBA00022918"/>
    </source>
</evidence>
<keyword evidence="1" id="KW-0645">Protease</keyword>
<dbReference type="InterPro" id="IPR050951">
    <property type="entry name" value="Retrovirus_Pol_polyprotein"/>
</dbReference>
<proteinExistence type="predicted"/>
<dbReference type="GO" id="GO:0003964">
    <property type="term" value="F:RNA-directed DNA polymerase activity"/>
    <property type="evidence" value="ECO:0007669"/>
    <property type="project" value="UniProtKB-KW"/>
</dbReference>
<dbReference type="FunFam" id="3.30.420.10:FF:000032">
    <property type="entry name" value="Retrovirus-related Pol polyprotein from transposon 297-like Protein"/>
    <property type="match status" value="1"/>
</dbReference>
<dbReference type="Pfam" id="PF17921">
    <property type="entry name" value="Integrase_H2C2"/>
    <property type="match status" value="1"/>
</dbReference>
<dbReference type="AlphaFoldDB" id="A0A286U6C1"/>
<evidence type="ECO:0000256" key="7">
    <source>
        <dbReference type="ARBA" id="ARBA00022759"/>
    </source>
</evidence>
<evidence type="ECO:0000256" key="14">
    <source>
        <dbReference type="ARBA" id="ARBA00023125"/>
    </source>
</evidence>
<dbReference type="SUPFAM" id="SSF54160">
    <property type="entry name" value="Chromo domain-like"/>
    <property type="match status" value="1"/>
</dbReference>
<dbReference type="Pfam" id="PF00385">
    <property type="entry name" value="Chromo"/>
    <property type="match status" value="1"/>
</dbReference>
<dbReference type="Proteomes" id="UP000217199">
    <property type="component" value="Unassembled WGS sequence"/>
</dbReference>
<dbReference type="PROSITE" id="PS50013">
    <property type="entry name" value="CHROMO_2"/>
    <property type="match status" value="1"/>
</dbReference>
<dbReference type="InterPro" id="IPR012337">
    <property type="entry name" value="RNaseH-like_sf"/>
</dbReference>
<evidence type="ECO:0000256" key="11">
    <source>
        <dbReference type="ARBA" id="ARBA00022908"/>
    </source>
</evidence>
<evidence type="ECO:0000256" key="13">
    <source>
        <dbReference type="ARBA" id="ARBA00022932"/>
    </source>
</evidence>
<keyword evidence="12" id="KW-0695">RNA-directed DNA polymerase</keyword>
<dbReference type="Pfam" id="PF00665">
    <property type="entry name" value="rve"/>
    <property type="match status" value="1"/>
</dbReference>
<dbReference type="GO" id="GO:0005634">
    <property type="term" value="C:nucleus"/>
    <property type="evidence" value="ECO:0007669"/>
    <property type="project" value="UniProtKB-ARBA"/>
</dbReference>
<keyword evidence="3" id="KW-0548">Nucleotidyltransferase</keyword>
<evidence type="ECO:0000256" key="4">
    <source>
        <dbReference type="ARBA" id="ARBA00022722"/>
    </source>
</evidence>
<dbReference type="Gene3D" id="3.30.70.270">
    <property type="match status" value="1"/>
</dbReference>
<keyword evidence="14" id="KW-0238">DNA-binding</keyword>
<evidence type="ECO:0000256" key="10">
    <source>
        <dbReference type="ARBA" id="ARBA00022884"/>
    </source>
</evidence>
<dbReference type="InterPro" id="IPR041588">
    <property type="entry name" value="Integrase_H2C2"/>
</dbReference>
<organism evidence="18 19">
    <name type="scientific">Pyrrhoderma noxium</name>
    <dbReference type="NCBI Taxonomy" id="2282107"/>
    <lineage>
        <taxon>Eukaryota</taxon>
        <taxon>Fungi</taxon>
        <taxon>Dikarya</taxon>
        <taxon>Basidiomycota</taxon>
        <taxon>Agaricomycotina</taxon>
        <taxon>Agaricomycetes</taxon>
        <taxon>Hymenochaetales</taxon>
        <taxon>Hymenochaetaceae</taxon>
        <taxon>Pyrrhoderma</taxon>
    </lineage>
</organism>
<dbReference type="Gene3D" id="3.30.420.10">
    <property type="entry name" value="Ribonuclease H-like superfamily/Ribonuclease H"/>
    <property type="match status" value="1"/>
</dbReference>
<comment type="caution">
    <text evidence="18">The sequence shown here is derived from an EMBL/GenBank/DDBJ whole genome shotgun (WGS) entry which is preliminary data.</text>
</comment>
<dbReference type="InterPro" id="IPR023780">
    <property type="entry name" value="Chromo_domain"/>
</dbReference>
<evidence type="ECO:0000259" key="17">
    <source>
        <dbReference type="PROSITE" id="PS50994"/>
    </source>
</evidence>
<evidence type="ECO:0000256" key="1">
    <source>
        <dbReference type="ARBA" id="ARBA00022670"/>
    </source>
</evidence>
<dbReference type="PROSITE" id="PS50994">
    <property type="entry name" value="INTEGRASE"/>
    <property type="match status" value="1"/>
</dbReference>
<keyword evidence="7" id="KW-0255">Endonuclease</keyword>
<dbReference type="InterPro" id="IPR043502">
    <property type="entry name" value="DNA/RNA_pol_sf"/>
</dbReference>
<evidence type="ECO:0000256" key="3">
    <source>
        <dbReference type="ARBA" id="ARBA00022695"/>
    </source>
</evidence>
<keyword evidence="9" id="KW-0460">Magnesium</keyword>
<evidence type="ECO:0000256" key="5">
    <source>
        <dbReference type="ARBA" id="ARBA00022723"/>
    </source>
</evidence>
<keyword evidence="6" id="KW-0064">Aspartyl protease</keyword>
<dbReference type="SUPFAM" id="SSF53098">
    <property type="entry name" value="Ribonuclease H-like"/>
    <property type="match status" value="1"/>
</dbReference>
<keyword evidence="13" id="KW-0239">DNA-directed DNA polymerase</keyword>
<evidence type="ECO:0000256" key="6">
    <source>
        <dbReference type="ARBA" id="ARBA00022750"/>
    </source>
</evidence>
<dbReference type="Pfam" id="PF17917">
    <property type="entry name" value="RT_RNaseH"/>
    <property type="match status" value="1"/>
</dbReference>
<evidence type="ECO:0000313" key="19">
    <source>
        <dbReference type="Proteomes" id="UP000217199"/>
    </source>
</evidence>
<evidence type="ECO:0000256" key="8">
    <source>
        <dbReference type="ARBA" id="ARBA00022801"/>
    </source>
</evidence>
<dbReference type="GO" id="GO:0046872">
    <property type="term" value="F:metal ion binding"/>
    <property type="evidence" value="ECO:0007669"/>
    <property type="project" value="UniProtKB-KW"/>
</dbReference>
<dbReference type="EMBL" id="NBII01000011">
    <property type="protein sequence ID" value="PAV15110.1"/>
    <property type="molecule type" value="Genomic_DNA"/>
</dbReference>
<evidence type="ECO:0000259" key="16">
    <source>
        <dbReference type="PROSITE" id="PS50013"/>
    </source>
</evidence>
<feature type="domain" description="Integrase catalytic" evidence="17">
    <location>
        <begin position="355"/>
        <end position="514"/>
    </location>
</feature>
<dbReference type="SMART" id="SM00298">
    <property type="entry name" value="CHROMO"/>
    <property type="match status" value="1"/>
</dbReference>
<dbReference type="GO" id="GO:0015074">
    <property type="term" value="P:DNA integration"/>
    <property type="evidence" value="ECO:0007669"/>
    <property type="project" value="UniProtKB-KW"/>
</dbReference>
<dbReference type="CDD" id="cd09274">
    <property type="entry name" value="RNase_HI_RT_Ty3"/>
    <property type="match status" value="1"/>
</dbReference>
<evidence type="ECO:0000256" key="9">
    <source>
        <dbReference type="ARBA" id="ARBA00022842"/>
    </source>
</evidence>
<gene>
    <name evidence="18" type="ORF">PNOK_0966300</name>
</gene>
<dbReference type="GO" id="GO:0006508">
    <property type="term" value="P:proteolysis"/>
    <property type="evidence" value="ECO:0007669"/>
    <property type="project" value="UniProtKB-KW"/>
</dbReference>
<dbReference type="GO" id="GO:0003677">
    <property type="term" value="F:DNA binding"/>
    <property type="evidence" value="ECO:0007669"/>
    <property type="project" value="UniProtKB-KW"/>
</dbReference>
<dbReference type="InterPro" id="IPR001584">
    <property type="entry name" value="Integrase_cat-core"/>
</dbReference>
<reference evidence="18 19" key="1">
    <citation type="journal article" date="2017" name="Mol. Ecol.">
        <title>Comparative and population genomic landscape of Phellinus noxius: A hypervariable fungus causing root rot in trees.</title>
        <authorList>
            <person name="Chung C.L."/>
            <person name="Lee T.J."/>
            <person name="Akiba M."/>
            <person name="Lee H.H."/>
            <person name="Kuo T.H."/>
            <person name="Liu D."/>
            <person name="Ke H.M."/>
            <person name="Yokoi T."/>
            <person name="Roa M.B."/>
            <person name="Lu M.J."/>
            <person name="Chang Y.Y."/>
            <person name="Ann P.J."/>
            <person name="Tsai J.N."/>
            <person name="Chen C.Y."/>
            <person name="Tzean S.S."/>
            <person name="Ota Y."/>
            <person name="Hattori T."/>
            <person name="Sahashi N."/>
            <person name="Liou R.F."/>
            <person name="Kikuchi T."/>
            <person name="Tsai I.J."/>
        </authorList>
    </citation>
    <scope>NUCLEOTIDE SEQUENCE [LARGE SCALE GENOMIC DNA]</scope>
    <source>
        <strain evidence="18 19">FFPRI411160</strain>
    </source>
</reference>
<dbReference type="FunFam" id="1.10.340.70:FF:000001">
    <property type="entry name" value="Retrovirus-related Pol polyprotein from transposon gypsy-like Protein"/>
    <property type="match status" value="1"/>
</dbReference>
<keyword evidence="2" id="KW-0808">Transferase</keyword>
<dbReference type="InterPro" id="IPR000953">
    <property type="entry name" value="Chromo/chromo_shadow_dom"/>
</dbReference>
<dbReference type="InterPro" id="IPR036397">
    <property type="entry name" value="RNaseH_sf"/>
</dbReference>
<dbReference type="InParanoid" id="A0A286U6C1"/>
<name>A0A286U6C1_9AGAM</name>
<dbReference type="Pfam" id="PF24626">
    <property type="entry name" value="SH3_Tf2-1"/>
    <property type="match status" value="1"/>
</dbReference>
<keyword evidence="19" id="KW-1185">Reference proteome</keyword>
<dbReference type="STRING" id="2282107.A0A286U6C1"/>
<evidence type="ECO:0000256" key="15">
    <source>
        <dbReference type="ARBA" id="ARBA00023172"/>
    </source>
</evidence>
<dbReference type="Gene3D" id="2.40.50.40">
    <property type="match status" value="1"/>
</dbReference>
<dbReference type="FunFam" id="3.10.20.370:FF:000001">
    <property type="entry name" value="Retrovirus-related Pol polyprotein from transposon 17.6-like protein"/>
    <property type="match status" value="1"/>
</dbReference>
<dbReference type="PANTHER" id="PTHR37984">
    <property type="entry name" value="PROTEIN CBG26694"/>
    <property type="match status" value="1"/>
</dbReference>
<dbReference type="GO" id="GO:0004190">
    <property type="term" value="F:aspartic-type endopeptidase activity"/>
    <property type="evidence" value="ECO:0007669"/>
    <property type="project" value="UniProtKB-KW"/>
</dbReference>
<evidence type="ECO:0000256" key="2">
    <source>
        <dbReference type="ARBA" id="ARBA00022679"/>
    </source>
</evidence>
<dbReference type="Gene3D" id="3.10.20.370">
    <property type="match status" value="1"/>
</dbReference>
<keyword evidence="4" id="KW-0540">Nuclease</keyword>
<dbReference type="Gene3D" id="1.10.340.70">
    <property type="match status" value="1"/>
</dbReference>
<dbReference type="InterPro" id="IPR041373">
    <property type="entry name" value="RT_RNaseH"/>
</dbReference>
<keyword evidence="5" id="KW-0479">Metal-binding</keyword>
<keyword evidence="8" id="KW-0378">Hydrolase</keyword>
<dbReference type="GO" id="GO:0004519">
    <property type="term" value="F:endonuclease activity"/>
    <property type="evidence" value="ECO:0007669"/>
    <property type="project" value="UniProtKB-KW"/>
</dbReference>
<protein>
    <recommendedName>
        <fullName evidence="20">Reverse transcriptase-rnase h-integrase</fullName>
    </recommendedName>
</protein>
<dbReference type="SUPFAM" id="SSF56672">
    <property type="entry name" value="DNA/RNA polymerases"/>
    <property type="match status" value="1"/>
</dbReference>
<dbReference type="InterPro" id="IPR056924">
    <property type="entry name" value="SH3_Tf2-1"/>
</dbReference>